<evidence type="ECO:0000313" key="3">
    <source>
        <dbReference type="Proteomes" id="UP000241421"/>
    </source>
</evidence>
<keyword evidence="3" id="KW-1185">Reference proteome</keyword>
<proteinExistence type="predicted"/>
<dbReference type="InterPro" id="IPR050312">
    <property type="entry name" value="IolE/XylAMocC-like"/>
</dbReference>
<keyword evidence="2" id="KW-0413">Isomerase</keyword>
<evidence type="ECO:0000313" key="2">
    <source>
        <dbReference type="EMBL" id="PWF39072.1"/>
    </source>
</evidence>
<dbReference type="AlphaFoldDB" id="A0A2U2H946"/>
<protein>
    <submittedName>
        <fullName evidence="2">Sugar phosphate isomerase/epimerase</fullName>
    </submittedName>
</protein>
<accession>A0A2U2H946</accession>
<sequence>MNPHYIKHPVLLLACLLGVGCASAPAVPEAPRYGVQLWSVKDEIKTDFEGTLTRLAKLGFEGVEFAGHFGRFGNDPAGLKAFLDKSGLRCTSAHVGLDLFAPAKFYATTRFYKTLGCMDLIVPADRRAFTAAGSPQVARELAALSAKLAPLGMRTGYHNHAEEMAGAVGETPWDILARGTPQDAILQQDVGWTTQAGKDPVAYVRRYPGRSISMHYKAKFAPGTSGTPIIGQDRTDWVGLTLAARSVGGTVWMIVEQEEYPNGMGQVESVAASLRGLKAELAKMPAK</sequence>
<dbReference type="PANTHER" id="PTHR12110:SF41">
    <property type="entry name" value="INOSOSE DEHYDRATASE"/>
    <property type="match status" value="1"/>
</dbReference>
<dbReference type="Proteomes" id="UP000241421">
    <property type="component" value="Unassembled WGS sequence"/>
</dbReference>
<gene>
    <name evidence="2" type="ORF">C7C56_027600</name>
</gene>
<dbReference type="InterPro" id="IPR036237">
    <property type="entry name" value="Xyl_isomerase-like_sf"/>
</dbReference>
<dbReference type="GO" id="GO:0016853">
    <property type="term" value="F:isomerase activity"/>
    <property type="evidence" value="ECO:0007669"/>
    <property type="project" value="UniProtKB-KW"/>
</dbReference>
<evidence type="ECO:0000256" key="1">
    <source>
        <dbReference type="SAM" id="SignalP"/>
    </source>
</evidence>
<name>A0A2U2H946_9BURK</name>
<dbReference type="PROSITE" id="PS51257">
    <property type="entry name" value="PROKAR_LIPOPROTEIN"/>
    <property type="match status" value="1"/>
</dbReference>
<feature type="chain" id="PRO_5015488575" evidence="1">
    <location>
        <begin position="27"/>
        <end position="287"/>
    </location>
</feature>
<reference evidence="2 3" key="1">
    <citation type="submission" date="2018-04" db="EMBL/GenBank/DDBJ databases">
        <title>Massilia violaceinigra sp. nov., a novel purple-pigmented bacterium isolated from Tianshan glacier, Xinjiang, China.</title>
        <authorList>
            <person name="Wang H."/>
        </authorList>
    </citation>
    <scope>NUCLEOTIDE SEQUENCE [LARGE SCALE GENOMIC DNA]</scope>
    <source>
        <strain evidence="2 3">B448-2</strain>
    </source>
</reference>
<keyword evidence="1" id="KW-0732">Signal</keyword>
<organism evidence="2 3">
    <name type="scientific">Massilia glaciei</name>
    <dbReference type="NCBI Taxonomy" id="1524097"/>
    <lineage>
        <taxon>Bacteria</taxon>
        <taxon>Pseudomonadati</taxon>
        <taxon>Pseudomonadota</taxon>
        <taxon>Betaproteobacteria</taxon>
        <taxon>Burkholderiales</taxon>
        <taxon>Oxalobacteraceae</taxon>
        <taxon>Telluria group</taxon>
        <taxon>Massilia</taxon>
    </lineage>
</organism>
<feature type="signal peptide" evidence="1">
    <location>
        <begin position="1"/>
        <end position="26"/>
    </location>
</feature>
<dbReference type="OrthoDB" id="6258928at2"/>
<dbReference type="PANTHER" id="PTHR12110">
    <property type="entry name" value="HYDROXYPYRUVATE ISOMERASE"/>
    <property type="match status" value="1"/>
</dbReference>
<dbReference type="Gene3D" id="3.20.20.150">
    <property type="entry name" value="Divalent-metal-dependent TIM barrel enzymes"/>
    <property type="match status" value="1"/>
</dbReference>
<comment type="caution">
    <text evidence="2">The sequence shown here is derived from an EMBL/GenBank/DDBJ whole genome shotgun (WGS) entry which is preliminary data.</text>
</comment>
<dbReference type="EMBL" id="PXWF02000346">
    <property type="protein sequence ID" value="PWF39072.1"/>
    <property type="molecule type" value="Genomic_DNA"/>
</dbReference>
<dbReference type="SUPFAM" id="SSF51658">
    <property type="entry name" value="Xylose isomerase-like"/>
    <property type="match status" value="1"/>
</dbReference>